<dbReference type="Proteomes" id="UP001195769">
    <property type="component" value="Unassembled WGS sequence"/>
</dbReference>
<organism evidence="2 3">
    <name type="scientific">Suillus fuscotomentosus</name>
    <dbReference type="NCBI Taxonomy" id="1912939"/>
    <lineage>
        <taxon>Eukaryota</taxon>
        <taxon>Fungi</taxon>
        <taxon>Dikarya</taxon>
        <taxon>Basidiomycota</taxon>
        <taxon>Agaricomycotina</taxon>
        <taxon>Agaricomycetes</taxon>
        <taxon>Agaricomycetidae</taxon>
        <taxon>Boletales</taxon>
        <taxon>Suillineae</taxon>
        <taxon>Suillaceae</taxon>
        <taxon>Suillus</taxon>
    </lineage>
</organism>
<proteinExistence type="predicted"/>
<feature type="compositionally biased region" description="Basic residues" evidence="1">
    <location>
        <begin position="7"/>
        <end position="17"/>
    </location>
</feature>
<dbReference type="RefSeq" id="XP_041216514.1">
    <property type="nucleotide sequence ID" value="XM_041368876.1"/>
</dbReference>
<name>A0AAD4HBW9_9AGAM</name>
<evidence type="ECO:0000256" key="1">
    <source>
        <dbReference type="SAM" id="MobiDB-lite"/>
    </source>
</evidence>
<dbReference type="AlphaFoldDB" id="A0AAD4HBW9"/>
<evidence type="ECO:0000313" key="3">
    <source>
        <dbReference type="Proteomes" id="UP001195769"/>
    </source>
</evidence>
<protein>
    <submittedName>
        <fullName evidence="2">Uncharacterized protein</fullName>
    </submittedName>
</protein>
<dbReference type="GeneID" id="64663174"/>
<comment type="caution">
    <text evidence="2">The sequence shown here is derived from an EMBL/GenBank/DDBJ whole genome shotgun (WGS) entry which is preliminary data.</text>
</comment>
<feature type="region of interest" description="Disordered" evidence="1">
    <location>
        <begin position="179"/>
        <end position="203"/>
    </location>
</feature>
<dbReference type="EMBL" id="JABBWK010000289">
    <property type="protein sequence ID" value="KAG1885928.1"/>
    <property type="molecule type" value="Genomic_DNA"/>
</dbReference>
<sequence length="458" mass="51027">MPSSRGPQRKSKAKVPKPPRGSGLNPSGEPAINQLCIPTEQPQMSYFAFDAHETIPQHGHYSGTQSTGFDDQSTSQHGHSYSSTQSVGEGTTIQMSLQAQPEMNPYIGFDDQSTWDFFQNQPSLEAPPQGSYPEHYSQDLFQGPTGSAASMSMLDTTLIQQGEIPQTDVMHTAGPARLAKRRGGQRLMPPTPRMAPYPTTRPQTTESLTSQIAMSSTHADPTPTTIIVPDPTIGQTMKGVMKLVTRKLFTLNVMTIDKAPKKAMLTKVIHDSLPQCFGPNTTIQNFITSKHQSKVANTLSVTCGKVVEFARMGAFHAYQLFPPLHSTTPPVIYRKRVIDKITLEGNRLMFMHIYTFNQDGRIEIKAKFQHPFIMSNVIRFVWFGLRQQFLGETEEEQLERLKYIWALSGGGAAVVWFGLVQRQFDKNREPDQGPVLPFSTNLGPNLCKQFAAVRFGFF</sequence>
<gene>
    <name evidence="2" type="ORF">F5891DRAFT_1201295</name>
</gene>
<accession>A0AAD4HBW9</accession>
<feature type="region of interest" description="Disordered" evidence="1">
    <location>
        <begin position="1"/>
        <end position="33"/>
    </location>
</feature>
<reference evidence="2" key="1">
    <citation type="journal article" date="2020" name="New Phytol.">
        <title>Comparative genomics reveals dynamic genome evolution in host specialist ectomycorrhizal fungi.</title>
        <authorList>
            <person name="Lofgren L.A."/>
            <person name="Nguyen N.H."/>
            <person name="Vilgalys R."/>
            <person name="Ruytinx J."/>
            <person name="Liao H.L."/>
            <person name="Branco S."/>
            <person name="Kuo A."/>
            <person name="LaButti K."/>
            <person name="Lipzen A."/>
            <person name="Andreopoulos W."/>
            <person name="Pangilinan J."/>
            <person name="Riley R."/>
            <person name="Hundley H."/>
            <person name="Na H."/>
            <person name="Barry K."/>
            <person name="Grigoriev I.V."/>
            <person name="Stajich J.E."/>
            <person name="Kennedy P.G."/>
        </authorList>
    </citation>
    <scope>NUCLEOTIDE SEQUENCE</scope>
    <source>
        <strain evidence="2">FC203</strain>
    </source>
</reference>
<feature type="region of interest" description="Disordered" evidence="1">
    <location>
        <begin position="57"/>
        <end position="89"/>
    </location>
</feature>
<keyword evidence="3" id="KW-1185">Reference proteome</keyword>
<evidence type="ECO:0000313" key="2">
    <source>
        <dbReference type="EMBL" id="KAG1885928.1"/>
    </source>
</evidence>
<feature type="compositionally biased region" description="Polar residues" evidence="1">
    <location>
        <begin position="62"/>
        <end position="89"/>
    </location>
</feature>